<evidence type="ECO:0008006" key="3">
    <source>
        <dbReference type="Google" id="ProtNLM"/>
    </source>
</evidence>
<dbReference type="Proteomes" id="UP000600588">
    <property type="component" value="Unassembled WGS sequence"/>
</dbReference>
<name>A0A8J6QC27_9FLAO</name>
<proteinExistence type="predicted"/>
<gene>
    <name evidence="1" type="ORF">ICJ83_14440</name>
</gene>
<organism evidence="1 2">
    <name type="scientific">Aestuariibaculum sediminum</name>
    <dbReference type="NCBI Taxonomy" id="2770637"/>
    <lineage>
        <taxon>Bacteria</taxon>
        <taxon>Pseudomonadati</taxon>
        <taxon>Bacteroidota</taxon>
        <taxon>Flavobacteriia</taxon>
        <taxon>Flavobacteriales</taxon>
        <taxon>Flavobacteriaceae</taxon>
    </lineage>
</organism>
<reference evidence="1 2" key="1">
    <citation type="submission" date="2020-09" db="EMBL/GenBank/DDBJ databases">
        <title>TT11 complete genome.</title>
        <authorList>
            <person name="Wu Z."/>
        </authorList>
    </citation>
    <scope>NUCLEOTIDE SEQUENCE [LARGE SCALE GENOMIC DNA]</scope>
    <source>
        <strain evidence="1 2">TT11</strain>
    </source>
</reference>
<dbReference type="PROSITE" id="PS51257">
    <property type="entry name" value="PROKAR_LIPOPROTEIN"/>
    <property type="match status" value="1"/>
</dbReference>
<evidence type="ECO:0000313" key="2">
    <source>
        <dbReference type="Proteomes" id="UP000600588"/>
    </source>
</evidence>
<comment type="caution">
    <text evidence="1">The sequence shown here is derived from an EMBL/GenBank/DDBJ whole genome shotgun (WGS) entry which is preliminary data.</text>
</comment>
<keyword evidence="2" id="KW-1185">Reference proteome</keyword>
<evidence type="ECO:0000313" key="1">
    <source>
        <dbReference type="EMBL" id="MBD0833331.1"/>
    </source>
</evidence>
<sequence>MKYKFNMRLILSLVTIILISCSSEKQFIKQQVKEEMLVIGTVYKSLPKVLYAPPKPSEETFDIRETVLNYDKKPNSSIAKIFKYSINENFLKYEEKNFKRINNKYSPYRPKTLFEKVEIEEIYEELLIAITKLSSNSNQIDKLKLNAITNEELLFSKESKLDLETMEALGISAKLSFSRVSFNDDFTKSVVILDKFYERANGSNVIYVLEKIDNSWQIKYTKTMTYS</sequence>
<dbReference type="AlphaFoldDB" id="A0A8J6QC27"/>
<accession>A0A8J6QC27</accession>
<protein>
    <recommendedName>
        <fullName evidence="3">Lipoprotein</fullName>
    </recommendedName>
</protein>
<dbReference type="EMBL" id="JACVXB010000007">
    <property type="protein sequence ID" value="MBD0833331.1"/>
    <property type="molecule type" value="Genomic_DNA"/>
</dbReference>